<evidence type="ECO:0000313" key="2">
    <source>
        <dbReference type="EMBL" id="RHA94656.1"/>
    </source>
</evidence>
<reference evidence="1" key="2">
    <citation type="submission" date="2021-10" db="EMBL/GenBank/DDBJ databases">
        <title>Collection of gut derived symbiotic bacterial strains cultured from healthy donors.</title>
        <authorList>
            <person name="Lin H."/>
            <person name="Littmann E."/>
            <person name="Kohout C."/>
            <person name="Pamer E.G."/>
        </authorList>
    </citation>
    <scope>NUCLEOTIDE SEQUENCE</scope>
    <source>
        <strain evidence="1">DFI.9.42</strain>
    </source>
</reference>
<dbReference type="EMBL" id="QSFZ01000001">
    <property type="protein sequence ID" value="RHA94656.1"/>
    <property type="molecule type" value="Genomic_DNA"/>
</dbReference>
<reference evidence="2 3" key="1">
    <citation type="submission" date="2018-08" db="EMBL/GenBank/DDBJ databases">
        <title>A genome reference for cultivated species of the human gut microbiota.</title>
        <authorList>
            <person name="Zou Y."/>
            <person name="Xue W."/>
            <person name="Luo G."/>
        </authorList>
    </citation>
    <scope>NUCLEOTIDE SEQUENCE [LARGE SCALE GENOMIC DNA]</scope>
    <source>
        <strain evidence="2 3">AM42-17AT</strain>
    </source>
</reference>
<organism evidence="2 3">
    <name type="scientific">Agathobacter rectalis</name>
    <dbReference type="NCBI Taxonomy" id="39491"/>
    <lineage>
        <taxon>Bacteria</taxon>
        <taxon>Bacillati</taxon>
        <taxon>Bacillota</taxon>
        <taxon>Clostridia</taxon>
        <taxon>Lachnospirales</taxon>
        <taxon>Lachnospiraceae</taxon>
        <taxon>Agathobacter</taxon>
    </lineage>
</organism>
<dbReference type="AlphaFoldDB" id="A0A413U8H0"/>
<proteinExistence type="predicted"/>
<sequence length="52" mass="5922">MEQSNGQKFAHYSIQFACLQKLKKNGLITVDEYEAIKKRLMSDFNVVSNLAA</sequence>
<accession>A0A413U8H0</accession>
<protein>
    <submittedName>
        <fullName evidence="2">SHOCT domain-containing protein</fullName>
    </submittedName>
</protein>
<dbReference type="EMBL" id="JAJCJK010000003">
    <property type="protein sequence ID" value="MCB6937383.1"/>
    <property type="molecule type" value="Genomic_DNA"/>
</dbReference>
<name>A0A413U8H0_9FIRM</name>
<evidence type="ECO:0000313" key="1">
    <source>
        <dbReference type="EMBL" id="MCB6937383.1"/>
    </source>
</evidence>
<comment type="caution">
    <text evidence="2">The sequence shown here is derived from an EMBL/GenBank/DDBJ whole genome shotgun (WGS) entry which is preliminary data.</text>
</comment>
<dbReference type="Proteomes" id="UP000286220">
    <property type="component" value="Unassembled WGS sequence"/>
</dbReference>
<dbReference type="Proteomes" id="UP001197684">
    <property type="component" value="Unassembled WGS sequence"/>
</dbReference>
<gene>
    <name evidence="2" type="ORF">DW912_00900</name>
    <name evidence="1" type="ORF">LIZ56_03015</name>
</gene>
<evidence type="ECO:0000313" key="3">
    <source>
        <dbReference type="Proteomes" id="UP000286220"/>
    </source>
</evidence>
<dbReference type="RefSeq" id="WP_117504853.1">
    <property type="nucleotide sequence ID" value="NZ_JAJCJK010000003.1"/>
</dbReference>